<evidence type="ECO:0000313" key="5">
    <source>
        <dbReference type="Proteomes" id="UP000243975"/>
    </source>
</evidence>
<dbReference type="Proteomes" id="UP000243975">
    <property type="component" value="Unassembled WGS sequence"/>
</dbReference>
<dbReference type="AlphaFoldDB" id="A0A118GIC1"/>
<dbReference type="Pfam" id="PF00560">
    <property type="entry name" value="LRR_1"/>
    <property type="match status" value="1"/>
</dbReference>
<protein>
    <submittedName>
        <fullName evidence="4">Leucine-rich repeat-containing protein</fullName>
    </submittedName>
</protein>
<feature type="domain" description="Disease resistance R13L4/SHOC-2-like LRR" evidence="3">
    <location>
        <begin position="47"/>
        <end position="111"/>
    </location>
</feature>
<dbReference type="Gene3D" id="3.80.10.10">
    <property type="entry name" value="Ribonuclease Inhibitor"/>
    <property type="match status" value="1"/>
</dbReference>
<dbReference type="PANTHER" id="PTHR45752">
    <property type="entry name" value="LEUCINE-RICH REPEAT-CONTAINING"/>
    <property type="match status" value="1"/>
</dbReference>
<evidence type="ECO:0000313" key="4">
    <source>
        <dbReference type="EMBL" id="KVF96162.1"/>
    </source>
</evidence>
<dbReference type="PANTHER" id="PTHR45752:SF195">
    <property type="entry name" value="LEUCINE-RICH REPEAT (LRR) FAMILY PROTEIN-RELATED"/>
    <property type="match status" value="1"/>
</dbReference>
<name>A0A118GIC1_CYNCS</name>
<proteinExistence type="predicted"/>
<dbReference type="Pfam" id="PF23598">
    <property type="entry name" value="LRR_14"/>
    <property type="match status" value="1"/>
</dbReference>
<dbReference type="InterPro" id="IPR032675">
    <property type="entry name" value="LRR_dom_sf"/>
</dbReference>
<dbReference type="InterPro" id="IPR055414">
    <property type="entry name" value="LRR_R13L4/SHOC2-like"/>
</dbReference>
<keyword evidence="5" id="KW-1185">Reference proteome</keyword>
<evidence type="ECO:0000256" key="1">
    <source>
        <dbReference type="ARBA" id="ARBA00022737"/>
    </source>
</evidence>
<sequence length="262" mass="29576">MLKHLKSLSLYDCELLEKLPEDLGRLECLKMLKLARCLVLRDIPNSICRLKRLKYLSLHDSIRVEKLPEELGRLECLEELDIRGTSITNLPPSISLLGGLKIVRSEDGTTTTTTTGGCCTVLDVMFMKLSYKNGLSSSKKGKEISREFTEVTAKEKKKEKERRGCGKNTGLGLEGSTFGQIEGTKIEGLSSGFICTENRGCWGNVNRIIWNYHDEAAAQEAAQKQQPRLAVFWDRLEKLSSGRRGREPEDRNRKAEPETKRE</sequence>
<organism evidence="4 5">
    <name type="scientific">Cynara cardunculus var. scolymus</name>
    <name type="common">Globe artichoke</name>
    <name type="synonym">Cynara scolymus</name>
    <dbReference type="NCBI Taxonomy" id="59895"/>
    <lineage>
        <taxon>Eukaryota</taxon>
        <taxon>Viridiplantae</taxon>
        <taxon>Streptophyta</taxon>
        <taxon>Embryophyta</taxon>
        <taxon>Tracheophyta</taxon>
        <taxon>Spermatophyta</taxon>
        <taxon>Magnoliopsida</taxon>
        <taxon>eudicotyledons</taxon>
        <taxon>Gunneridae</taxon>
        <taxon>Pentapetalae</taxon>
        <taxon>asterids</taxon>
        <taxon>campanulids</taxon>
        <taxon>Asterales</taxon>
        <taxon>Asteraceae</taxon>
        <taxon>Carduoideae</taxon>
        <taxon>Cardueae</taxon>
        <taxon>Carduinae</taxon>
        <taxon>Cynara</taxon>
    </lineage>
</organism>
<evidence type="ECO:0000256" key="2">
    <source>
        <dbReference type="SAM" id="MobiDB-lite"/>
    </source>
</evidence>
<keyword evidence="1" id="KW-0677">Repeat</keyword>
<evidence type="ECO:0000259" key="3">
    <source>
        <dbReference type="Pfam" id="PF23598"/>
    </source>
</evidence>
<dbReference type="InterPro" id="IPR001611">
    <property type="entry name" value="Leu-rich_rpt"/>
</dbReference>
<dbReference type="Gramene" id="KVF96162">
    <property type="protein sequence ID" value="KVF96162"/>
    <property type="gene ID" value="Ccrd_026609"/>
</dbReference>
<gene>
    <name evidence="4" type="ORF">Ccrd_026609</name>
</gene>
<dbReference type="EMBL" id="LEKV01008823">
    <property type="protein sequence ID" value="KVF96162.1"/>
    <property type="molecule type" value="Genomic_DNA"/>
</dbReference>
<reference evidence="4 5" key="1">
    <citation type="journal article" date="2016" name="Sci. Rep.">
        <title>The genome sequence of the outbreeding globe artichoke constructed de novo incorporating a phase-aware low-pass sequencing strategy of F1 progeny.</title>
        <authorList>
            <person name="Scaglione D."/>
            <person name="Reyes-Chin-Wo S."/>
            <person name="Acquadro A."/>
            <person name="Froenicke L."/>
            <person name="Portis E."/>
            <person name="Beitel C."/>
            <person name="Tirone M."/>
            <person name="Mauro R."/>
            <person name="Lo Monaco A."/>
            <person name="Mauromicale G."/>
            <person name="Faccioli P."/>
            <person name="Cattivelli L."/>
            <person name="Rieseberg L."/>
            <person name="Michelmore R."/>
            <person name="Lanteri S."/>
        </authorList>
    </citation>
    <scope>NUCLEOTIDE SEQUENCE [LARGE SCALE GENOMIC DNA]</scope>
    <source>
        <strain evidence="4">2C</strain>
    </source>
</reference>
<dbReference type="SUPFAM" id="SSF52058">
    <property type="entry name" value="L domain-like"/>
    <property type="match status" value="1"/>
</dbReference>
<feature type="region of interest" description="Disordered" evidence="2">
    <location>
        <begin position="240"/>
        <end position="262"/>
    </location>
</feature>
<accession>A0A118GIC1</accession>
<comment type="caution">
    <text evidence="4">The sequence shown here is derived from an EMBL/GenBank/DDBJ whole genome shotgun (WGS) entry which is preliminary data.</text>
</comment>
<dbReference type="InterPro" id="IPR050715">
    <property type="entry name" value="LRR-SigEffector_domain"/>
</dbReference>